<evidence type="ECO:0000256" key="2">
    <source>
        <dbReference type="ARBA" id="ARBA00022552"/>
    </source>
</evidence>
<feature type="binding site" evidence="7 8">
    <location>
        <position position="95"/>
    </location>
    <ligand>
        <name>S-adenosyl-L-methionine</name>
        <dbReference type="ChEBI" id="CHEBI:59789"/>
    </ligand>
</feature>
<evidence type="ECO:0000256" key="7">
    <source>
        <dbReference type="HAMAP-Rule" id="MF_00607"/>
    </source>
</evidence>
<keyword evidence="5 7" id="KW-0949">S-adenosyl-L-methionine</keyword>
<dbReference type="PROSITE" id="PS51689">
    <property type="entry name" value="SAM_RNA_A_N6_MT"/>
    <property type="match status" value="1"/>
</dbReference>
<dbReference type="HOGENOM" id="CLU_041220_0_2_2"/>
<evidence type="ECO:0000313" key="11">
    <source>
        <dbReference type="Proteomes" id="UP000008386"/>
    </source>
</evidence>
<keyword evidence="3 7" id="KW-0489">Methyltransferase</keyword>
<dbReference type="SUPFAM" id="SSF53335">
    <property type="entry name" value="S-adenosyl-L-methionine-dependent methyltransferases"/>
    <property type="match status" value="1"/>
</dbReference>
<proteinExistence type="inferred from homology"/>
<keyword evidence="2 7" id="KW-0698">rRNA processing</keyword>
<feature type="domain" description="Ribosomal RNA adenine methylase transferase N-terminal" evidence="9">
    <location>
        <begin position="30"/>
        <end position="193"/>
    </location>
</feature>
<dbReference type="CDD" id="cd02440">
    <property type="entry name" value="AdoMet_MTases"/>
    <property type="match status" value="1"/>
</dbReference>
<dbReference type="KEGG" id="pya:PYCH_00940"/>
<accession>F8AIP5</accession>
<dbReference type="AlphaFoldDB" id="F8AIP5"/>
<dbReference type="PROSITE" id="PS01131">
    <property type="entry name" value="RRNA_A_DIMETH"/>
    <property type="match status" value="1"/>
</dbReference>
<gene>
    <name evidence="7" type="primary">rsmA</name>
    <name evidence="7" type="synonym">ksgA</name>
    <name evidence="10" type="ordered locus">PYCH_00940</name>
</gene>
<feature type="binding site" evidence="7 8">
    <location>
        <position position="23"/>
    </location>
    <ligand>
        <name>S-adenosyl-L-methionine</name>
        <dbReference type="ChEBI" id="CHEBI:59789"/>
    </ligand>
</feature>
<dbReference type="EMBL" id="CP002779">
    <property type="protein sequence ID" value="AEH23807.1"/>
    <property type="molecule type" value="Genomic_DNA"/>
</dbReference>
<feature type="binding site" evidence="7 8">
    <location>
        <position position="50"/>
    </location>
    <ligand>
        <name>S-adenosyl-L-methionine</name>
        <dbReference type="ChEBI" id="CHEBI:59789"/>
    </ligand>
</feature>
<dbReference type="eggNOG" id="arCOG04131">
    <property type="taxonomic scope" value="Archaea"/>
</dbReference>
<dbReference type="NCBIfam" id="TIGR00755">
    <property type="entry name" value="ksgA"/>
    <property type="match status" value="1"/>
</dbReference>
<dbReference type="Proteomes" id="UP000008386">
    <property type="component" value="Chromosome"/>
</dbReference>
<evidence type="ECO:0000256" key="3">
    <source>
        <dbReference type="ARBA" id="ARBA00022603"/>
    </source>
</evidence>
<comment type="similarity">
    <text evidence="7">Belongs to the class I-like SAM-binding methyltransferase superfamily. rRNA adenine N(6)-methyltransferase family. RsmA subfamily.</text>
</comment>
<dbReference type="SMART" id="SM00650">
    <property type="entry name" value="rADc"/>
    <property type="match status" value="1"/>
</dbReference>
<evidence type="ECO:0000256" key="5">
    <source>
        <dbReference type="ARBA" id="ARBA00022691"/>
    </source>
</evidence>
<dbReference type="Gene3D" id="3.40.50.150">
    <property type="entry name" value="Vaccinia Virus protein VP39"/>
    <property type="match status" value="1"/>
</dbReference>
<keyword evidence="4 7" id="KW-0808">Transferase</keyword>
<dbReference type="InterPro" id="IPR020596">
    <property type="entry name" value="rRNA_Ade_Mease_Trfase_CS"/>
</dbReference>
<evidence type="ECO:0000256" key="4">
    <source>
        <dbReference type="ARBA" id="ARBA00022679"/>
    </source>
</evidence>
<dbReference type="GeneID" id="10836677"/>
<feature type="binding site" evidence="7 8">
    <location>
        <position position="71"/>
    </location>
    <ligand>
        <name>S-adenosyl-L-methionine</name>
        <dbReference type="ChEBI" id="CHEBI:59789"/>
    </ligand>
</feature>
<dbReference type="PANTHER" id="PTHR11727:SF7">
    <property type="entry name" value="DIMETHYLADENOSINE TRANSFERASE-RELATED"/>
    <property type="match status" value="1"/>
</dbReference>
<protein>
    <recommendedName>
        <fullName evidence="7">Probable ribosomal RNA small subunit methyltransferase A</fullName>
        <ecNumber evidence="7">2.1.1.-</ecNumber>
    </recommendedName>
    <alternativeName>
        <fullName evidence="7">16S rRNA dimethyladenosine transferase</fullName>
    </alternativeName>
    <alternativeName>
        <fullName evidence="7">16S rRNA dimethylase</fullName>
    </alternativeName>
    <alternativeName>
        <fullName evidence="7">S-adenosylmethionine-6-N',N'-adenosyl(rRNA) dimethyltransferase</fullName>
    </alternativeName>
</protein>
<dbReference type="RefSeq" id="WP_013904865.1">
    <property type="nucleotide sequence ID" value="NC_015680.1"/>
</dbReference>
<evidence type="ECO:0000313" key="10">
    <source>
        <dbReference type="EMBL" id="AEH23807.1"/>
    </source>
</evidence>
<dbReference type="Pfam" id="PF00398">
    <property type="entry name" value="RrnaAD"/>
    <property type="match status" value="1"/>
</dbReference>
<dbReference type="OrthoDB" id="9883at2157"/>
<dbReference type="GO" id="GO:0000179">
    <property type="term" value="F:rRNA (adenine-N6,N6-)-dimethyltransferase activity"/>
    <property type="evidence" value="ECO:0007669"/>
    <property type="project" value="UniProtKB-UniRule"/>
</dbReference>
<evidence type="ECO:0000256" key="6">
    <source>
        <dbReference type="ARBA" id="ARBA00022884"/>
    </source>
</evidence>
<evidence type="ECO:0000256" key="1">
    <source>
        <dbReference type="ARBA" id="ARBA00022490"/>
    </source>
</evidence>
<evidence type="ECO:0000259" key="9">
    <source>
        <dbReference type="SMART" id="SM00650"/>
    </source>
</evidence>
<dbReference type="Gene3D" id="1.10.8.100">
    <property type="entry name" value="Ribosomal RNA adenine dimethylase-like, domain 2"/>
    <property type="match status" value="1"/>
</dbReference>
<name>F8AIP5_PYRYC</name>
<keyword evidence="11" id="KW-1185">Reference proteome</keyword>
<comment type="subcellular location">
    <subcellularLocation>
        <location evidence="7">Cytoplasm</location>
    </subcellularLocation>
</comment>
<dbReference type="FunFam" id="3.40.50.150:FF:000023">
    <property type="entry name" value="Ribosomal RNA small subunit methyltransferase A"/>
    <property type="match status" value="1"/>
</dbReference>
<organism evidence="10 11">
    <name type="scientific">Pyrococcus yayanosii (strain CH1 / JCM 16557)</name>
    <dbReference type="NCBI Taxonomy" id="529709"/>
    <lineage>
        <taxon>Archaea</taxon>
        <taxon>Methanobacteriati</taxon>
        <taxon>Methanobacteriota</taxon>
        <taxon>Thermococci</taxon>
        <taxon>Thermococcales</taxon>
        <taxon>Thermococcaceae</taxon>
        <taxon>Pyrococcus</taxon>
    </lineage>
</organism>
<dbReference type="InterPro" id="IPR011530">
    <property type="entry name" value="rRNA_adenine_dimethylase"/>
</dbReference>
<dbReference type="EC" id="2.1.1.-" evidence="7"/>
<evidence type="ECO:0000256" key="8">
    <source>
        <dbReference type="PROSITE-ProRule" id="PRU01026"/>
    </source>
</evidence>
<dbReference type="InterPro" id="IPR020598">
    <property type="entry name" value="rRNA_Ade_methylase_Trfase_N"/>
</dbReference>
<keyword evidence="1 7" id="KW-0963">Cytoplasm</keyword>
<keyword evidence="6 7" id="KW-0694">RNA-binding</keyword>
<dbReference type="GO" id="GO:0003723">
    <property type="term" value="F:RNA binding"/>
    <property type="evidence" value="ECO:0007669"/>
    <property type="project" value="UniProtKB-UniRule"/>
</dbReference>
<feature type="binding site" evidence="7 8">
    <location>
        <position position="110"/>
    </location>
    <ligand>
        <name>S-adenosyl-L-methionine</name>
        <dbReference type="ChEBI" id="CHEBI:59789"/>
    </ligand>
</feature>
<comment type="function">
    <text evidence="7">Specifically dimethylates two adjacent adenosines in the loop of a conserved hairpin near the 3'-end of 16S rRNA in the 30S particle. May play a critical role in biogenesis of 30S subunits.</text>
</comment>
<dbReference type="InterPro" id="IPR029063">
    <property type="entry name" value="SAM-dependent_MTases_sf"/>
</dbReference>
<sequence length="275" mass="31624">MKERLFYLLSKYGLRPNEDLGQNFLIVEDVIERSVERAAIGERDTVLEVGPGLGFLTEKLAEKAGKVYAIERDARLVEILRKEYDWKNVEVIKGDALKVEWPPFNKVVSNLPYQISSPFTFRLLRHEFEVAVLMYQLEFALRMVAKPGDKNYSRLSLMVQALAEAEIAERVGRGAFYPRPKVDSAVVVIRPKPPSERVELDENLVKALFQHRRKVVAKALRESIHMLGLTKGDAKELKATLRTIPHAEKRVFQLTPENVKEIEEYLKAEGILRRR</sequence>
<dbReference type="GO" id="GO:0005737">
    <property type="term" value="C:cytoplasm"/>
    <property type="evidence" value="ECO:0007669"/>
    <property type="project" value="UniProtKB-SubCell"/>
</dbReference>
<dbReference type="HAMAP" id="MF_00607">
    <property type="entry name" value="16SrRNA_methyltr_A"/>
    <property type="match status" value="1"/>
</dbReference>
<dbReference type="STRING" id="529709.PYCH_00940"/>
<reference evidence="10 11" key="1">
    <citation type="journal article" date="2011" name="J. Bacteriol.">
        <title>Complete genome sequence of the obligate piezophilic hyperthermophilic archaeon Pyrococcus yayanosii CH1.</title>
        <authorList>
            <person name="Jun X."/>
            <person name="Lupeng L."/>
            <person name="Minjuan X."/>
            <person name="Oger P."/>
            <person name="Fengping W."/>
            <person name="Jebbar M."/>
            <person name="Xiang X."/>
        </authorList>
    </citation>
    <scope>NUCLEOTIDE SEQUENCE [LARGE SCALE GENOMIC DNA]</scope>
    <source>
        <strain evidence="11">CH1 / JCM 16557</strain>
    </source>
</reference>
<dbReference type="PANTHER" id="PTHR11727">
    <property type="entry name" value="DIMETHYLADENOSINE TRANSFERASE"/>
    <property type="match status" value="1"/>
</dbReference>
<dbReference type="InterPro" id="IPR001737">
    <property type="entry name" value="KsgA/Erm"/>
</dbReference>
<dbReference type="InterPro" id="IPR023165">
    <property type="entry name" value="rRNA_Ade_diMease-like_C"/>
</dbReference>
<feature type="binding site" evidence="7 8">
    <location>
        <position position="25"/>
    </location>
    <ligand>
        <name>S-adenosyl-L-methionine</name>
        <dbReference type="ChEBI" id="CHEBI:59789"/>
    </ligand>
</feature>